<dbReference type="VEuPathDB" id="TrichDB:TVAGG3_0100070"/>
<organism evidence="2 3">
    <name type="scientific">Trichomonas vaginalis (strain ATCC PRA-98 / G3)</name>
    <dbReference type="NCBI Taxonomy" id="412133"/>
    <lineage>
        <taxon>Eukaryota</taxon>
        <taxon>Metamonada</taxon>
        <taxon>Parabasalia</taxon>
        <taxon>Trichomonadida</taxon>
        <taxon>Trichomonadidae</taxon>
        <taxon>Trichomonas</taxon>
    </lineage>
</organism>
<name>A2EMD9_TRIV3</name>
<dbReference type="KEGG" id="tva:4764052"/>
<evidence type="ECO:0000313" key="2">
    <source>
        <dbReference type="EMBL" id="EAY06177.1"/>
    </source>
</evidence>
<proteinExistence type="predicted"/>
<evidence type="ECO:0000313" key="3">
    <source>
        <dbReference type="Proteomes" id="UP000001542"/>
    </source>
</evidence>
<dbReference type="Proteomes" id="UP000001542">
    <property type="component" value="Unassembled WGS sequence"/>
</dbReference>
<gene>
    <name evidence="2" type="ORF">TVAG_098880</name>
</gene>
<accession>A2EMD9</accession>
<dbReference type="EMBL" id="DS113430">
    <property type="protein sequence ID" value="EAY06177.1"/>
    <property type="molecule type" value="Genomic_DNA"/>
</dbReference>
<dbReference type="VEuPathDB" id="TrichDB:TVAG_098880"/>
<keyword evidence="1" id="KW-1133">Transmembrane helix</keyword>
<dbReference type="RefSeq" id="XP_001318400.1">
    <property type="nucleotide sequence ID" value="XM_001318365.1"/>
</dbReference>
<sequence length="87" mass="9841">MTYKFSFSSFIPVLPDIALCILCIVKNAKLVIRYVYESVGFTYAPSAPIHVIWPIVLYLSLIVYRCILALKREIVSIDLKDSLLSAT</sequence>
<dbReference type="InParanoid" id="A2EMD9"/>
<evidence type="ECO:0000256" key="1">
    <source>
        <dbReference type="SAM" id="Phobius"/>
    </source>
</evidence>
<keyword evidence="1" id="KW-0812">Transmembrane</keyword>
<keyword evidence="3" id="KW-1185">Reference proteome</keyword>
<reference evidence="2" key="1">
    <citation type="submission" date="2006-10" db="EMBL/GenBank/DDBJ databases">
        <authorList>
            <person name="Amadeo P."/>
            <person name="Zhao Q."/>
            <person name="Wortman J."/>
            <person name="Fraser-Liggett C."/>
            <person name="Carlton J."/>
        </authorList>
    </citation>
    <scope>NUCLEOTIDE SEQUENCE</scope>
    <source>
        <strain evidence="2">G3</strain>
    </source>
</reference>
<reference evidence="2" key="2">
    <citation type="journal article" date="2007" name="Science">
        <title>Draft genome sequence of the sexually transmitted pathogen Trichomonas vaginalis.</title>
        <authorList>
            <person name="Carlton J.M."/>
            <person name="Hirt R.P."/>
            <person name="Silva J.C."/>
            <person name="Delcher A.L."/>
            <person name="Schatz M."/>
            <person name="Zhao Q."/>
            <person name="Wortman J.R."/>
            <person name="Bidwell S.L."/>
            <person name="Alsmark U.C.M."/>
            <person name="Besteiro S."/>
            <person name="Sicheritz-Ponten T."/>
            <person name="Noel C.J."/>
            <person name="Dacks J.B."/>
            <person name="Foster P.G."/>
            <person name="Simillion C."/>
            <person name="Van de Peer Y."/>
            <person name="Miranda-Saavedra D."/>
            <person name="Barton G.J."/>
            <person name="Westrop G.D."/>
            <person name="Mueller S."/>
            <person name="Dessi D."/>
            <person name="Fiori P.L."/>
            <person name="Ren Q."/>
            <person name="Paulsen I."/>
            <person name="Zhang H."/>
            <person name="Bastida-Corcuera F.D."/>
            <person name="Simoes-Barbosa A."/>
            <person name="Brown M.T."/>
            <person name="Hayes R.D."/>
            <person name="Mukherjee M."/>
            <person name="Okumura C.Y."/>
            <person name="Schneider R."/>
            <person name="Smith A.J."/>
            <person name="Vanacova S."/>
            <person name="Villalvazo M."/>
            <person name="Haas B.J."/>
            <person name="Pertea M."/>
            <person name="Feldblyum T.V."/>
            <person name="Utterback T.R."/>
            <person name="Shu C.L."/>
            <person name="Osoegawa K."/>
            <person name="de Jong P.J."/>
            <person name="Hrdy I."/>
            <person name="Horvathova L."/>
            <person name="Zubacova Z."/>
            <person name="Dolezal P."/>
            <person name="Malik S.B."/>
            <person name="Logsdon J.M. Jr."/>
            <person name="Henze K."/>
            <person name="Gupta A."/>
            <person name="Wang C.C."/>
            <person name="Dunne R.L."/>
            <person name="Upcroft J.A."/>
            <person name="Upcroft P."/>
            <person name="White O."/>
            <person name="Salzberg S.L."/>
            <person name="Tang P."/>
            <person name="Chiu C.-H."/>
            <person name="Lee Y.-S."/>
            <person name="Embley T.M."/>
            <person name="Coombs G.H."/>
            <person name="Mottram J.C."/>
            <person name="Tachezy J."/>
            <person name="Fraser-Liggett C.M."/>
            <person name="Johnson P.J."/>
        </authorList>
    </citation>
    <scope>NUCLEOTIDE SEQUENCE [LARGE SCALE GENOMIC DNA]</scope>
    <source>
        <strain evidence="2">G3</strain>
    </source>
</reference>
<dbReference type="AlphaFoldDB" id="A2EMD9"/>
<protein>
    <submittedName>
        <fullName evidence="2">Uncharacterized protein</fullName>
    </submittedName>
</protein>
<feature type="transmembrane region" description="Helical" evidence="1">
    <location>
        <begin position="51"/>
        <end position="70"/>
    </location>
</feature>
<keyword evidence="1" id="KW-0472">Membrane</keyword>